<name>A0A4D9DRD3_9SAUR</name>
<reference evidence="1 2" key="2">
    <citation type="submission" date="2019-04" db="EMBL/GenBank/DDBJ databases">
        <title>The genome sequence of big-headed turtle.</title>
        <authorList>
            <person name="Gong S."/>
        </authorList>
    </citation>
    <scope>NUCLEOTIDE SEQUENCE [LARGE SCALE GENOMIC DNA]</scope>
    <source>
        <strain evidence="1">DO16091913</strain>
        <tissue evidence="1">Muscle</tissue>
    </source>
</reference>
<dbReference type="Proteomes" id="UP000297703">
    <property type="component" value="Unassembled WGS sequence"/>
</dbReference>
<dbReference type="EMBL" id="QXTE01000497">
    <property type="protein sequence ID" value="TFJ97413.1"/>
    <property type="molecule type" value="Genomic_DNA"/>
</dbReference>
<proteinExistence type="predicted"/>
<dbReference type="AlphaFoldDB" id="A0A4D9DRD3"/>
<gene>
    <name evidence="1" type="ORF">DR999_PMT20754</name>
</gene>
<keyword evidence="2" id="KW-1185">Reference proteome</keyword>
<comment type="caution">
    <text evidence="1">The sequence shown here is derived from an EMBL/GenBank/DDBJ whole genome shotgun (WGS) entry which is preliminary data.</text>
</comment>
<accession>A0A4D9DRD3</accession>
<protein>
    <submittedName>
        <fullName evidence="1">Succinate dehydrogenase assembly factor 1, mitochondrial</fullName>
    </submittedName>
</protein>
<sequence>MAAAAGGGAREEEEEREVVRVRVKETGLLRMFEMYRNRNLIIEKGVVRNFEKSRFGHWIERQIPNEEDWLNQAV</sequence>
<organism evidence="1 2">
    <name type="scientific">Platysternon megacephalum</name>
    <name type="common">big-headed turtle</name>
    <dbReference type="NCBI Taxonomy" id="55544"/>
    <lineage>
        <taxon>Eukaryota</taxon>
        <taxon>Metazoa</taxon>
        <taxon>Chordata</taxon>
        <taxon>Craniata</taxon>
        <taxon>Vertebrata</taxon>
        <taxon>Euteleostomi</taxon>
        <taxon>Archelosauria</taxon>
        <taxon>Testudinata</taxon>
        <taxon>Testudines</taxon>
        <taxon>Cryptodira</taxon>
        <taxon>Durocryptodira</taxon>
        <taxon>Testudinoidea</taxon>
        <taxon>Platysternidae</taxon>
        <taxon>Platysternon</taxon>
    </lineage>
</organism>
<evidence type="ECO:0000313" key="1">
    <source>
        <dbReference type="EMBL" id="TFJ97413.1"/>
    </source>
</evidence>
<evidence type="ECO:0000313" key="2">
    <source>
        <dbReference type="Proteomes" id="UP000297703"/>
    </source>
</evidence>
<reference evidence="1 2" key="1">
    <citation type="submission" date="2019-04" db="EMBL/GenBank/DDBJ databases">
        <title>Draft genome of the big-headed turtle Platysternon megacephalum.</title>
        <authorList>
            <person name="Gong S."/>
        </authorList>
    </citation>
    <scope>NUCLEOTIDE SEQUENCE [LARGE SCALE GENOMIC DNA]</scope>
    <source>
        <strain evidence="1">DO16091913</strain>
        <tissue evidence="1">Muscle</tissue>
    </source>
</reference>